<dbReference type="Proteomes" id="UP001269081">
    <property type="component" value="Unassembled WGS sequence"/>
</dbReference>
<evidence type="ECO:0000313" key="2">
    <source>
        <dbReference type="Proteomes" id="UP001269081"/>
    </source>
</evidence>
<evidence type="ECO:0000313" key="1">
    <source>
        <dbReference type="EMBL" id="MDR7212126.1"/>
    </source>
</evidence>
<dbReference type="EMBL" id="JAVDWQ010000018">
    <property type="protein sequence ID" value="MDR7212126.1"/>
    <property type="molecule type" value="Genomic_DNA"/>
</dbReference>
<gene>
    <name evidence="1" type="ORF">J2W48_004083</name>
</gene>
<proteinExistence type="predicted"/>
<keyword evidence="2" id="KW-1185">Reference proteome</keyword>
<name>A0ABU1YEZ2_9FLAO</name>
<organism evidence="1 2">
    <name type="scientific">Flavobacterium piscis</name>
    <dbReference type="NCBI Taxonomy" id="1114874"/>
    <lineage>
        <taxon>Bacteria</taxon>
        <taxon>Pseudomonadati</taxon>
        <taxon>Bacteroidota</taxon>
        <taxon>Flavobacteriia</taxon>
        <taxon>Flavobacteriales</taxon>
        <taxon>Flavobacteriaceae</taxon>
        <taxon>Flavobacterium</taxon>
    </lineage>
</organism>
<comment type="caution">
    <text evidence="1">The sequence shown here is derived from an EMBL/GenBank/DDBJ whole genome shotgun (WGS) entry which is preliminary data.</text>
</comment>
<protein>
    <submittedName>
        <fullName evidence="1">Uncharacterized protein</fullName>
    </submittedName>
</protein>
<reference evidence="1 2" key="1">
    <citation type="submission" date="2023-07" db="EMBL/GenBank/DDBJ databases">
        <title>Sorghum-associated microbial communities from plants grown in Nebraska, USA.</title>
        <authorList>
            <person name="Schachtman D."/>
        </authorList>
    </citation>
    <scope>NUCLEOTIDE SEQUENCE [LARGE SCALE GENOMIC DNA]</scope>
    <source>
        <strain evidence="1 2">4129</strain>
    </source>
</reference>
<accession>A0ABU1YEZ2</accession>
<sequence>MFFENGKGLVSRSITFDERTKKTPDLQNWCLTIKKQ</sequence>